<dbReference type="InterPro" id="IPR018960">
    <property type="entry name" value="DUF1990"/>
</dbReference>
<dbReference type="EMBL" id="VWOX01000021">
    <property type="protein sequence ID" value="KAA5539184.1"/>
    <property type="molecule type" value="Genomic_DNA"/>
</dbReference>
<dbReference type="AlphaFoldDB" id="A0A5M6CVC5"/>
<evidence type="ECO:0000313" key="3">
    <source>
        <dbReference type="Proteomes" id="UP000324479"/>
    </source>
</evidence>
<dbReference type="Proteomes" id="UP000324479">
    <property type="component" value="Unassembled WGS sequence"/>
</dbReference>
<evidence type="ECO:0000313" key="2">
    <source>
        <dbReference type="EMBL" id="KAA5539184.1"/>
    </source>
</evidence>
<dbReference type="RefSeq" id="WP_150079377.1">
    <property type="nucleotide sequence ID" value="NZ_VWOX01000021.1"/>
</dbReference>
<sequence length="223" mass="25439">MLPSWFNVASPFQFSAVERVFSTWCSRLFSLFRPDDAAVRVFLREQAQLEFNYPDVGASRGQFPLRYDHDHFEVVLGRGRDVFDAARIAIENWQHFNVGWAEAIPLSTPITAADNVAIRARLGGIWGLAAGRVIEVIDDLSPDGERFGFSFGTLPGHPEQGEERFEICLMPDGRVRYRVAAFFRSNHWAIGIAWPYLRQRFNRFRRETAKVLEGIVQDAATES</sequence>
<proteinExistence type="predicted"/>
<dbReference type="PANTHER" id="PTHR34202:SF1">
    <property type="entry name" value="UPF0548 PROTEIN"/>
    <property type="match status" value="1"/>
</dbReference>
<gene>
    <name evidence="2" type="ORF">FYK55_25015</name>
</gene>
<feature type="domain" description="DUF1990" evidence="1">
    <location>
        <begin position="52"/>
        <end position="209"/>
    </location>
</feature>
<dbReference type="Pfam" id="PF09348">
    <property type="entry name" value="DUF1990"/>
    <property type="match status" value="1"/>
</dbReference>
<reference evidence="2 3" key="1">
    <citation type="submission" date="2019-08" db="EMBL/GenBank/DDBJ databases">
        <authorList>
            <person name="Dhanesh K."/>
            <person name="Kumar G."/>
            <person name="Sasikala C."/>
            <person name="Venkata Ramana C."/>
        </authorList>
    </citation>
    <scope>NUCLEOTIDE SEQUENCE [LARGE SCALE GENOMIC DNA]</scope>
    <source>
        <strain evidence="2 3">JC645</strain>
    </source>
</reference>
<comment type="caution">
    <text evidence="2">The sequence shown here is derived from an EMBL/GenBank/DDBJ whole genome shotgun (WGS) entry which is preliminary data.</text>
</comment>
<protein>
    <submittedName>
        <fullName evidence="2">DUF1990 domain-containing protein</fullName>
    </submittedName>
</protein>
<name>A0A5M6CVC5_9BACT</name>
<accession>A0A5M6CVC5</accession>
<organism evidence="2 3">
    <name type="scientific">Roseiconus nitratireducens</name>
    <dbReference type="NCBI Taxonomy" id="2605748"/>
    <lineage>
        <taxon>Bacteria</taxon>
        <taxon>Pseudomonadati</taxon>
        <taxon>Planctomycetota</taxon>
        <taxon>Planctomycetia</taxon>
        <taxon>Pirellulales</taxon>
        <taxon>Pirellulaceae</taxon>
        <taxon>Roseiconus</taxon>
    </lineage>
</organism>
<keyword evidence="3" id="KW-1185">Reference proteome</keyword>
<dbReference type="PANTHER" id="PTHR34202">
    <property type="entry name" value="UPF0548 PROTEIN"/>
    <property type="match status" value="1"/>
</dbReference>
<evidence type="ECO:0000259" key="1">
    <source>
        <dbReference type="Pfam" id="PF09348"/>
    </source>
</evidence>